<accession>A0ABV5AW70</accession>
<evidence type="ECO:0008006" key="4">
    <source>
        <dbReference type="Google" id="ProtNLM"/>
    </source>
</evidence>
<feature type="region of interest" description="Disordered" evidence="1">
    <location>
        <begin position="23"/>
        <end position="67"/>
    </location>
</feature>
<evidence type="ECO:0000313" key="2">
    <source>
        <dbReference type="EMBL" id="MFB5268455.1"/>
    </source>
</evidence>
<keyword evidence="3" id="KW-1185">Reference proteome</keyword>
<evidence type="ECO:0000313" key="3">
    <source>
        <dbReference type="Proteomes" id="UP001580346"/>
    </source>
</evidence>
<evidence type="ECO:0000256" key="1">
    <source>
        <dbReference type="SAM" id="MobiDB-lite"/>
    </source>
</evidence>
<comment type="caution">
    <text evidence="2">The sequence shown here is derived from an EMBL/GenBank/DDBJ whole genome shotgun (WGS) entry which is preliminary data.</text>
</comment>
<proteinExistence type="predicted"/>
<protein>
    <recommendedName>
        <fullName evidence="4">DUF5302 domain-containing protein</fullName>
    </recommendedName>
</protein>
<dbReference type="Proteomes" id="UP001580346">
    <property type="component" value="Unassembled WGS sequence"/>
</dbReference>
<organism evidence="2 3">
    <name type="scientific">Paenibacillus enshidis</name>
    <dbReference type="NCBI Taxonomy" id="1458439"/>
    <lineage>
        <taxon>Bacteria</taxon>
        <taxon>Bacillati</taxon>
        <taxon>Bacillota</taxon>
        <taxon>Bacilli</taxon>
        <taxon>Bacillales</taxon>
        <taxon>Paenibacillaceae</taxon>
        <taxon>Paenibacillus</taxon>
    </lineage>
</organism>
<name>A0ABV5AW70_9BACL</name>
<feature type="compositionally biased region" description="Basic residues" evidence="1">
    <location>
        <begin position="58"/>
        <end position="67"/>
    </location>
</feature>
<dbReference type="RefSeq" id="WP_375356665.1">
    <property type="nucleotide sequence ID" value="NZ_JBHHMI010000016.1"/>
</dbReference>
<sequence length="67" mass="7458">MSDNQDNQNREEPRKIDLAEAVRQKLAQKKQQAGNPQGGGFHGGQTKTLKSQNTKKPNNQRRRTGGS</sequence>
<gene>
    <name evidence="2" type="ORF">ACE41H_16965</name>
</gene>
<reference evidence="2 3" key="1">
    <citation type="submission" date="2024-09" db="EMBL/GenBank/DDBJ databases">
        <title>Paenibacillus zeirhizospherea sp. nov., isolated from surface of the maize (Zea mays) roots in a horticulture field, Hungary.</title>
        <authorList>
            <person name="Marton D."/>
            <person name="Farkas M."/>
            <person name="Bedics A."/>
            <person name="Toth E."/>
            <person name="Tancsics A."/>
            <person name="Boka K."/>
            <person name="Maroti G."/>
            <person name="Kriszt B."/>
            <person name="Cserhati M."/>
        </authorList>
    </citation>
    <scope>NUCLEOTIDE SEQUENCE [LARGE SCALE GENOMIC DNA]</scope>
    <source>
        <strain evidence="2 3">KCTC 33519</strain>
    </source>
</reference>
<feature type="compositionally biased region" description="Polar residues" evidence="1">
    <location>
        <begin position="46"/>
        <end position="57"/>
    </location>
</feature>
<dbReference type="EMBL" id="JBHHMI010000016">
    <property type="protein sequence ID" value="MFB5268455.1"/>
    <property type="molecule type" value="Genomic_DNA"/>
</dbReference>